<dbReference type="InterPro" id="IPR036291">
    <property type="entry name" value="NAD(P)-bd_dom_sf"/>
</dbReference>
<dbReference type="InterPro" id="IPR001509">
    <property type="entry name" value="Epimerase_deHydtase"/>
</dbReference>
<organism evidence="3 4">
    <name type="scientific">Crossiella equi</name>
    <dbReference type="NCBI Taxonomy" id="130796"/>
    <lineage>
        <taxon>Bacteria</taxon>
        <taxon>Bacillati</taxon>
        <taxon>Actinomycetota</taxon>
        <taxon>Actinomycetes</taxon>
        <taxon>Pseudonocardiales</taxon>
        <taxon>Pseudonocardiaceae</taxon>
        <taxon>Crossiella</taxon>
    </lineage>
</organism>
<feature type="domain" description="NAD-dependent epimerase/dehydratase" evidence="2">
    <location>
        <begin position="12"/>
        <end position="235"/>
    </location>
</feature>
<proteinExistence type="inferred from homology"/>
<gene>
    <name evidence="3" type="ORF">JOF53_004256</name>
</gene>
<keyword evidence="4" id="KW-1185">Reference proteome</keyword>
<dbReference type="SUPFAM" id="SSF51735">
    <property type="entry name" value="NAD(P)-binding Rossmann-fold domains"/>
    <property type="match status" value="1"/>
</dbReference>
<comment type="similarity">
    <text evidence="1">Belongs to the NAD(P)-dependent epimerase/dehydratase family.</text>
</comment>
<sequence length="342" mass="37775">MSDLVPPADLTVLTGASGWFGRAYLAHLHERGSRVRALVPAAQDVPAVLAAHPGAEVHVGDLADTDTVRRLLHGAAGADLVHAAGVIHPKRVSEFHRVNVEGTRTVLAQARAAELRRVTYLSSNSPFGVNPRRDEVFRHSEPYRPYLGYGESKMHAEIAVLAANDEGLATSVVRPPWFYGEWQPARQTTFFGLCRHGRFPVMGDGGMRRSMVYTGNLVQGVDLALRHPKAAGHAYWVADERPYTMREVVDTVRRVLREEGYAISKRQVRVPALVGALAERADRLIQASGRYHQELHVLGELDKTIACDVSTTTADLGYRPEVALAEGMRRSIRWCRARGIEL</sequence>
<comment type="caution">
    <text evidence="3">The sequence shown here is derived from an EMBL/GenBank/DDBJ whole genome shotgun (WGS) entry which is preliminary data.</text>
</comment>
<dbReference type="Gene3D" id="3.40.50.720">
    <property type="entry name" value="NAD(P)-binding Rossmann-like Domain"/>
    <property type="match status" value="1"/>
</dbReference>
<dbReference type="RefSeq" id="WP_086780411.1">
    <property type="nucleotide sequence ID" value="NZ_JAGIOO010000001.1"/>
</dbReference>
<evidence type="ECO:0000313" key="4">
    <source>
        <dbReference type="Proteomes" id="UP001519363"/>
    </source>
</evidence>
<dbReference type="Proteomes" id="UP001519363">
    <property type="component" value="Unassembled WGS sequence"/>
</dbReference>
<name>A0ABS5AFM4_9PSEU</name>
<evidence type="ECO:0000259" key="2">
    <source>
        <dbReference type="Pfam" id="PF01370"/>
    </source>
</evidence>
<accession>A0ABS5AFM4</accession>
<dbReference type="PANTHER" id="PTHR43000">
    <property type="entry name" value="DTDP-D-GLUCOSE 4,6-DEHYDRATASE-RELATED"/>
    <property type="match status" value="1"/>
</dbReference>
<dbReference type="Pfam" id="PF01370">
    <property type="entry name" value="Epimerase"/>
    <property type="match status" value="1"/>
</dbReference>
<evidence type="ECO:0000313" key="3">
    <source>
        <dbReference type="EMBL" id="MBP2475384.1"/>
    </source>
</evidence>
<protein>
    <submittedName>
        <fullName evidence="3">Nucleoside-diphosphate-sugar epimerase</fullName>
    </submittedName>
</protein>
<evidence type="ECO:0000256" key="1">
    <source>
        <dbReference type="ARBA" id="ARBA00007637"/>
    </source>
</evidence>
<dbReference type="EMBL" id="JAGIOO010000001">
    <property type="protein sequence ID" value="MBP2475384.1"/>
    <property type="molecule type" value="Genomic_DNA"/>
</dbReference>
<reference evidence="3 4" key="1">
    <citation type="submission" date="2021-03" db="EMBL/GenBank/DDBJ databases">
        <title>Sequencing the genomes of 1000 actinobacteria strains.</title>
        <authorList>
            <person name="Klenk H.-P."/>
        </authorList>
    </citation>
    <scope>NUCLEOTIDE SEQUENCE [LARGE SCALE GENOMIC DNA]</scope>
    <source>
        <strain evidence="3 4">DSM 44580</strain>
    </source>
</reference>